<feature type="domain" description="Response regulatory" evidence="4">
    <location>
        <begin position="35"/>
        <end position="151"/>
    </location>
</feature>
<dbReference type="PROSITE" id="PS50110">
    <property type="entry name" value="RESPONSE_REGULATORY"/>
    <property type="match status" value="1"/>
</dbReference>
<evidence type="ECO:0000256" key="2">
    <source>
        <dbReference type="ARBA" id="ARBA00023012"/>
    </source>
</evidence>
<dbReference type="GO" id="GO:0000160">
    <property type="term" value="P:phosphorelay signal transduction system"/>
    <property type="evidence" value="ECO:0007669"/>
    <property type="project" value="UniProtKB-KW"/>
</dbReference>
<evidence type="ECO:0000259" key="4">
    <source>
        <dbReference type="PROSITE" id="PS50110"/>
    </source>
</evidence>
<sequence>MLRTNKQKQKSERVAQTIPVSQVHHHLPMNTASKKILIAEDNPGLARVLTFKIKSGGYLPLTCGDGREAWSVFEANPDIQAIISDQEMPYLTGIELFHRVRQVNQSIILFLVTGRQLELSQSSISDELNISQIFGKPFSPGALLSTLDAALACERASSQPISAPVDLSHVSLTDRRGFNEVRE</sequence>
<dbReference type="InterPro" id="IPR011006">
    <property type="entry name" value="CheY-like_superfamily"/>
</dbReference>
<keyword evidence="2" id="KW-0902">Two-component regulatory system</keyword>
<dbReference type="OrthoDB" id="272828at2"/>
<accession>A0A5C6B900</accession>
<dbReference type="PANTHER" id="PTHR44591:SF14">
    <property type="entry name" value="PROTEIN PILG"/>
    <property type="match status" value="1"/>
</dbReference>
<dbReference type="SMART" id="SM00448">
    <property type="entry name" value="REC"/>
    <property type="match status" value="1"/>
</dbReference>
<organism evidence="5 6">
    <name type="scientific">Stieleria varia</name>
    <dbReference type="NCBI Taxonomy" id="2528005"/>
    <lineage>
        <taxon>Bacteria</taxon>
        <taxon>Pseudomonadati</taxon>
        <taxon>Planctomycetota</taxon>
        <taxon>Planctomycetia</taxon>
        <taxon>Pirellulales</taxon>
        <taxon>Pirellulaceae</taxon>
        <taxon>Stieleria</taxon>
    </lineage>
</organism>
<evidence type="ECO:0000256" key="1">
    <source>
        <dbReference type="ARBA" id="ARBA00022553"/>
    </source>
</evidence>
<protein>
    <recommendedName>
        <fullName evidence="4">Response regulatory domain-containing protein</fullName>
    </recommendedName>
</protein>
<dbReference type="EMBL" id="SJPN01000001">
    <property type="protein sequence ID" value="TWU08553.1"/>
    <property type="molecule type" value="Genomic_DNA"/>
</dbReference>
<keyword evidence="6" id="KW-1185">Reference proteome</keyword>
<evidence type="ECO:0000313" key="5">
    <source>
        <dbReference type="EMBL" id="TWU08553.1"/>
    </source>
</evidence>
<feature type="modified residue" description="4-aspartylphosphate" evidence="3">
    <location>
        <position position="85"/>
    </location>
</feature>
<dbReference type="PANTHER" id="PTHR44591">
    <property type="entry name" value="STRESS RESPONSE REGULATOR PROTEIN 1"/>
    <property type="match status" value="1"/>
</dbReference>
<dbReference type="Proteomes" id="UP000320176">
    <property type="component" value="Unassembled WGS sequence"/>
</dbReference>
<evidence type="ECO:0000256" key="3">
    <source>
        <dbReference type="PROSITE-ProRule" id="PRU00169"/>
    </source>
</evidence>
<gene>
    <name evidence="5" type="ORF">Pla52n_11360</name>
</gene>
<dbReference type="InterPro" id="IPR050595">
    <property type="entry name" value="Bact_response_regulator"/>
</dbReference>
<dbReference type="InterPro" id="IPR001789">
    <property type="entry name" value="Sig_transdc_resp-reg_receiver"/>
</dbReference>
<dbReference type="Pfam" id="PF00072">
    <property type="entry name" value="Response_reg"/>
    <property type="match status" value="1"/>
</dbReference>
<reference evidence="5 6" key="1">
    <citation type="submission" date="2019-02" db="EMBL/GenBank/DDBJ databases">
        <title>Deep-cultivation of Planctomycetes and their phenomic and genomic characterization uncovers novel biology.</title>
        <authorList>
            <person name="Wiegand S."/>
            <person name="Jogler M."/>
            <person name="Boedeker C."/>
            <person name="Pinto D."/>
            <person name="Vollmers J."/>
            <person name="Rivas-Marin E."/>
            <person name="Kohn T."/>
            <person name="Peeters S.H."/>
            <person name="Heuer A."/>
            <person name="Rast P."/>
            <person name="Oberbeckmann S."/>
            <person name="Bunk B."/>
            <person name="Jeske O."/>
            <person name="Meyerdierks A."/>
            <person name="Storesund J.E."/>
            <person name="Kallscheuer N."/>
            <person name="Luecker S."/>
            <person name="Lage O.M."/>
            <person name="Pohl T."/>
            <person name="Merkel B.J."/>
            <person name="Hornburger P."/>
            <person name="Mueller R.-W."/>
            <person name="Bruemmer F."/>
            <person name="Labrenz M."/>
            <person name="Spormann A.M."/>
            <person name="Op Den Camp H."/>
            <person name="Overmann J."/>
            <person name="Amann R."/>
            <person name="Jetten M.S.M."/>
            <person name="Mascher T."/>
            <person name="Medema M.H."/>
            <person name="Devos D.P."/>
            <person name="Kaster A.-K."/>
            <person name="Ovreas L."/>
            <person name="Rohde M."/>
            <person name="Galperin M.Y."/>
            <person name="Jogler C."/>
        </authorList>
    </citation>
    <scope>NUCLEOTIDE SEQUENCE [LARGE SCALE GENOMIC DNA]</scope>
    <source>
        <strain evidence="5 6">Pla52n</strain>
    </source>
</reference>
<evidence type="ECO:0000313" key="6">
    <source>
        <dbReference type="Proteomes" id="UP000320176"/>
    </source>
</evidence>
<comment type="caution">
    <text evidence="5">The sequence shown here is derived from an EMBL/GenBank/DDBJ whole genome shotgun (WGS) entry which is preliminary data.</text>
</comment>
<dbReference type="AlphaFoldDB" id="A0A5C6B900"/>
<dbReference type="Gene3D" id="3.40.50.2300">
    <property type="match status" value="1"/>
</dbReference>
<keyword evidence="1 3" id="KW-0597">Phosphoprotein</keyword>
<proteinExistence type="predicted"/>
<dbReference type="SUPFAM" id="SSF52172">
    <property type="entry name" value="CheY-like"/>
    <property type="match status" value="1"/>
</dbReference>
<name>A0A5C6B900_9BACT</name>